<dbReference type="InterPro" id="IPR038765">
    <property type="entry name" value="Papain-like_cys_pep_sf"/>
</dbReference>
<accession>A0A2N3XZL5</accession>
<dbReference type="Pfam" id="PF00797">
    <property type="entry name" value="Acetyltransf_2"/>
    <property type="match status" value="1"/>
</dbReference>
<dbReference type="OrthoDB" id="7181050at2"/>
<evidence type="ECO:0000313" key="3">
    <source>
        <dbReference type="Proteomes" id="UP000233786"/>
    </source>
</evidence>
<dbReference type="Gene3D" id="2.40.128.150">
    <property type="entry name" value="Cysteine proteinases"/>
    <property type="match status" value="1"/>
</dbReference>
<dbReference type="EMBL" id="PJNB01000001">
    <property type="protein sequence ID" value="PKW16089.1"/>
    <property type="molecule type" value="Genomic_DNA"/>
</dbReference>
<keyword evidence="3" id="KW-1185">Reference proteome</keyword>
<dbReference type="STRING" id="994479.GCA_000194155_03336"/>
<dbReference type="AlphaFoldDB" id="A0A2N3XZL5"/>
<evidence type="ECO:0000256" key="1">
    <source>
        <dbReference type="ARBA" id="ARBA00006547"/>
    </source>
</evidence>
<protein>
    <submittedName>
        <fullName evidence="2">N-hydroxyarylamine O-acetyltransferase</fullName>
    </submittedName>
</protein>
<dbReference type="Gene3D" id="3.30.2140.10">
    <property type="entry name" value="Arylamine N-acetyltransferase"/>
    <property type="match status" value="1"/>
</dbReference>
<organism evidence="2 3">
    <name type="scientific">Saccharopolyspora spinosa</name>
    <dbReference type="NCBI Taxonomy" id="60894"/>
    <lineage>
        <taxon>Bacteria</taxon>
        <taxon>Bacillati</taxon>
        <taxon>Actinomycetota</taxon>
        <taxon>Actinomycetes</taxon>
        <taxon>Pseudonocardiales</taxon>
        <taxon>Pseudonocardiaceae</taxon>
        <taxon>Saccharopolyspora</taxon>
    </lineage>
</organism>
<dbReference type="InterPro" id="IPR001447">
    <property type="entry name" value="Arylamine_N-AcTrfase"/>
</dbReference>
<comment type="similarity">
    <text evidence="1">Belongs to the arylamine N-acetyltransferase family.</text>
</comment>
<dbReference type="PANTHER" id="PTHR11786">
    <property type="entry name" value="N-HYDROXYARYLAMINE O-ACETYLTRANSFERASE"/>
    <property type="match status" value="1"/>
</dbReference>
<gene>
    <name evidence="2" type="ORF">A8926_3884</name>
</gene>
<sequence length="282" mass="31596">MLPALAEHHVDAYLARIGADRPDSPDLETLRHLQERHVLSIPFETIALYTGEPVPHTLDAVQKIVAQQRGGCCLELNSAFGMLLGTFGYQVELLHGQIYRNSVLDKGIGHMALGVTVPLSGHDQVSWLVDVGQGNNSRHPLRIDLREPQPDPHGTYLLTTAPEGDFDVSLDGILLYRLETRGRDVEYGSRSLWWYRTSPRSPFAAAPISIARTERGKRTLRGKVLIEDDDGRRTLRRLDTDEALLKTYHEYFGIELDRVPSAQERVSTAIATERNAASDKKR</sequence>
<dbReference type="RefSeq" id="WP_010696320.1">
    <property type="nucleotide sequence ID" value="NZ_CP061007.1"/>
</dbReference>
<dbReference type="Proteomes" id="UP000233786">
    <property type="component" value="Unassembled WGS sequence"/>
</dbReference>
<name>A0A2N3XZL5_SACSN</name>
<reference evidence="2" key="1">
    <citation type="submission" date="2017-12" db="EMBL/GenBank/DDBJ databases">
        <title>Sequencing the genomes of 1000 Actinobacteria strains.</title>
        <authorList>
            <person name="Klenk H.-P."/>
        </authorList>
    </citation>
    <scope>NUCLEOTIDE SEQUENCE [LARGE SCALE GENOMIC DNA]</scope>
    <source>
        <strain evidence="2">DSM 44228</strain>
    </source>
</reference>
<evidence type="ECO:0000313" key="2">
    <source>
        <dbReference type="EMBL" id="PKW16089.1"/>
    </source>
</evidence>
<comment type="caution">
    <text evidence="2">The sequence shown here is derived from an EMBL/GenBank/DDBJ whole genome shotgun (WGS) entry which is preliminary data.</text>
</comment>
<proteinExistence type="inferred from homology"/>
<dbReference type="SUPFAM" id="SSF54001">
    <property type="entry name" value="Cysteine proteinases"/>
    <property type="match status" value="1"/>
</dbReference>
<dbReference type="PANTHER" id="PTHR11786:SF0">
    <property type="entry name" value="ARYLAMINE N-ACETYLTRANSFERASE 4-RELATED"/>
    <property type="match status" value="1"/>
</dbReference>
<dbReference type="GO" id="GO:0016407">
    <property type="term" value="F:acetyltransferase activity"/>
    <property type="evidence" value="ECO:0007669"/>
    <property type="project" value="InterPro"/>
</dbReference>